<dbReference type="InterPro" id="IPR002328">
    <property type="entry name" value="ADH_Zn_CS"/>
</dbReference>
<dbReference type="InterPro" id="IPR013149">
    <property type="entry name" value="ADH-like_C"/>
</dbReference>
<evidence type="ECO:0000256" key="5">
    <source>
        <dbReference type="ARBA" id="ARBA00023002"/>
    </source>
</evidence>
<comment type="caution">
    <text evidence="10">The sequence shown here is derived from an EMBL/GenBank/DDBJ whole genome shotgun (WGS) entry which is preliminary data.</text>
</comment>
<evidence type="ECO:0000256" key="7">
    <source>
        <dbReference type="RuleBase" id="RU361277"/>
    </source>
</evidence>
<evidence type="ECO:0000259" key="9">
    <source>
        <dbReference type="Pfam" id="PF08240"/>
    </source>
</evidence>
<keyword evidence="11" id="KW-1185">Reference proteome</keyword>
<dbReference type="Proteomes" id="UP000769157">
    <property type="component" value="Unassembled WGS sequence"/>
</dbReference>
<keyword evidence="3 7" id="KW-0479">Metal-binding</keyword>
<dbReference type="Pfam" id="PF08240">
    <property type="entry name" value="ADH_N"/>
    <property type="match status" value="1"/>
</dbReference>
<dbReference type="PANTHER" id="PTHR43161">
    <property type="entry name" value="SORBITOL DEHYDROGENASE"/>
    <property type="match status" value="1"/>
</dbReference>
<sequence length="363" mass="39660">MTYNTFPNPSLQITKDHQIFIKENPVEKPGPGQALVHITATGICGSDVHFWKHGQIGELKVLGNCIMGHETAGEVIELGEGVTDVKIGDRVAIEPQVTCGKCFLCLQGDYNLCENTKFLAVYPNDGSMQRFKVVNAQCLYKLPDNMSFEEGALCEPLSVAYHGVERAELELGRGAMICGAGPIGLATLVMANASGASPLVISDLSAERLEFAKKLIPRVKTYQIDLKKSSEENAEGIRELFGPDEEDAPPRVLECTGVESSVITAAYVARRGGSITVIGVGRPTFNNFPFMKLSLAEIDVKFINRYHQSWPPVIKLISEGIIDVKPFVTHRFPLEKADEAMKLSSDPKNGSIKVIIEDKVKVL</sequence>
<dbReference type="CDD" id="cd05285">
    <property type="entry name" value="sorbitol_DH"/>
    <property type="match status" value="1"/>
</dbReference>
<dbReference type="Gene3D" id="3.90.180.10">
    <property type="entry name" value="Medium-chain alcohol dehydrogenases, catalytic domain"/>
    <property type="match status" value="1"/>
</dbReference>
<proteinExistence type="inferred from homology"/>
<dbReference type="SUPFAM" id="SSF50129">
    <property type="entry name" value="GroES-like"/>
    <property type="match status" value="1"/>
</dbReference>
<dbReference type="EMBL" id="JAEUBE010000183">
    <property type="protein sequence ID" value="KAH3667516.1"/>
    <property type="molecule type" value="Genomic_DNA"/>
</dbReference>
<organism evidence="10 11">
    <name type="scientific">Ogataea philodendri</name>
    <dbReference type="NCBI Taxonomy" id="1378263"/>
    <lineage>
        <taxon>Eukaryota</taxon>
        <taxon>Fungi</taxon>
        <taxon>Dikarya</taxon>
        <taxon>Ascomycota</taxon>
        <taxon>Saccharomycotina</taxon>
        <taxon>Pichiomycetes</taxon>
        <taxon>Pichiales</taxon>
        <taxon>Pichiaceae</taxon>
        <taxon>Ogataea</taxon>
    </lineage>
</organism>
<dbReference type="InterPro" id="IPR011032">
    <property type="entry name" value="GroES-like_sf"/>
</dbReference>
<dbReference type="GO" id="GO:0003939">
    <property type="term" value="F:L-iditol 2-dehydrogenase (NAD+) activity"/>
    <property type="evidence" value="ECO:0007669"/>
    <property type="project" value="TreeGrafter"/>
</dbReference>
<evidence type="ECO:0000256" key="4">
    <source>
        <dbReference type="ARBA" id="ARBA00022833"/>
    </source>
</evidence>
<dbReference type="SUPFAM" id="SSF51735">
    <property type="entry name" value="NAD(P)-binding Rossmann-fold domains"/>
    <property type="match status" value="1"/>
</dbReference>
<dbReference type="InterPro" id="IPR045306">
    <property type="entry name" value="SDH-like"/>
</dbReference>
<dbReference type="AlphaFoldDB" id="A0A9P8T676"/>
<dbReference type="FunFam" id="3.40.50.720:FF:000068">
    <property type="entry name" value="Sorbitol dehydrogenase"/>
    <property type="match status" value="1"/>
</dbReference>
<reference evidence="10" key="2">
    <citation type="submission" date="2021-01" db="EMBL/GenBank/DDBJ databases">
        <authorList>
            <person name="Schikora-Tamarit M.A."/>
        </authorList>
    </citation>
    <scope>NUCLEOTIDE SEQUENCE</scope>
    <source>
        <strain evidence="10">CBS6075</strain>
    </source>
</reference>
<evidence type="ECO:0000313" key="10">
    <source>
        <dbReference type="EMBL" id="KAH3667516.1"/>
    </source>
</evidence>
<comment type="cofactor">
    <cofactor evidence="1 7">
        <name>Zn(2+)</name>
        <dbReference type="ChEBI" id="CHEBI:29105"/>
    </cofactor>
</comment>
<keyword evidence="5" id="KW-0560">Oxidoreductase</keyword>
<evidence type="ECO:0000259" key="8">
    <source>
        <dbReference type="Pfam" id="PF00107"/>
    </source>
</evidence>
<dbReference type="PROSITE" id="PS00059">
    <property type="entry name" value="ADH_ZINC"/>
    <property type="match status" value="1"/>
</dbReference>
<evidence type="ECO:0000256" key="6">
    <source>
        <dbReference type="ARBA" id="ARBA00023027"/>
    </source>
</evidence>
<comment type="similarity">
    <text evidence="2 7">Belongs to the zinc-containing alcohol dehydrogenase family.</text>
</comment>
<dbReference type="GO" id="GO:0006062">
    <property type="term" value="P:sorbitol catabolic process"/>
    <property type="evidence" value="ECO:0007669"/>
    <property type="project" value="TreeGrafter"/>
</dbReference>
<feature type="domain" description="Alcohol dehydrogenase-like C-terminal" evidence="8">
    <location>
        <begin position="182"/>
        <end position="318"/>
    </location>
</feature>
<evidence type="ECO:0000256" key="2">
    <source>
        <dbReference type="ARBA" id="ARBA00008072"/>
    </source>
</evidence>
<dbReference type="GO" id="GO:0008270">
    <property type="term" value="F:zinc ion binding"/>
    <property type="evidence" value="ECO:0007669"/>
    <property type="project" value="InterPro"/>
</dbReference>
<dbReference type="Pfam" id="PF00107">
    <property type="entry name" value="ADH_zinc_N"/>
    <property type="match status" value="1"/>
</dbReference>
<evidence type="ECO:0008006" key="12">
    <source>
        <dbReference type="Google" id="ProtNLM"/>
    </source>
</evidence>
<gene>
    <name evidence="10" type="ORF">OGAPHI_003165</name>
</gene>
<protein>
    <recommendedName>
        <fullName evidence="12">L-arabinitol 4-dehydrogenase</fullName>
    </recommendedName>
</protein>
<dbReference type="InterPro" id="IPR036291">
    <property type="entry name" value="NAD(P)-bd_dom_sf"/>
</dbReference>
<dbReference type="GeneID" id="70235132"/>
<evidence type="ECO:0000256" key="3">
    <source>
        <dbReference type="ARBA" id="ARBA00022723"/>
    </source>
</evidence>
<evidence type="ECO:0000313" key="11">
    <source>
        <dbReference type="Proteomes" id="UP000769157"/>
    </source>
</evidence>
<dbReference type="PANTHER" id="PTHR43161:SF4">
    <property type="entry name" value="D-XYLULOSE REDUCTASE"/>
    <property type="match status" value="1"/>
</dbReference>
<name>A0A9P8T676_9ASCO</name>
<keyword evidence="6" id="KW-0520">NAD</keyword>
<feature type="domain" description="Alcohol dehydrogenase-like N-terminal" evidence="9">
    <location>
        <begin position="30"/>
        <end position="144"/>
    </location>
</feature>
<evidence type="ECO:0000256" key="1">
    <source>
        <dbReference type="ARBA" id="ARBA00001947"/>
    </source>
</evidence>
<keyword evidence="4 7" id="KW-0862">Zinc</keyword>
<dbReference type="Gene3D" id="3.40.50.720">
    <property type="entry name" value="NAD(P)-binding Rossmann-like Domain"/>
    <property type="match status" value="1"/>
</dbReference>
<accession>A0A9P8T676</accession>
<dbReference type="RefSeq" id="XP_046062328.1">
    <property type="nucleotide sequence ID" value="XM_046204114.1"/>
</dbReference>
<dbReference type="OrthoDB" id="3941538at2759"/>
<reference evidence="10" key="1">
    <citation type="journal article" date="2021" name="Open Biol.">
        <title>Shared evolutionary footprints suggest mitochondrial oxidative damage underlies multiple complex I losses in fungi.</title>
        <authorList>
            <person name="Schikora-Tamarit M.A."/>
            <person name="Marcet-Houben M."/>
            <person name="Nosek J."/>
            <person name="Gabaldon T."/>
        </authorList>
    </citation>
    <scope>NUCLEOTIDE SEQUENCE</scope>
    <source>
        <strain evidence="10">CBS6075</strain>
    </source>
</reference>
<dbReference type="InterPro" id="IPR013154">
    <property type="entry name" value="ADH-like_N"/>
</dbReference>